<proteinExistence type="predicted"/>
<name>A0ABR0NYW1_GOSAR</name>
<dbReference type="Proteomes" id="UP001358586">
    <property type="component" value="Chromosome 8"/>
</dbReference>
<protein>
    <submittedName>
        <fullName evidence="1">Uncharacterized protein</fullName>
    </submittedName>
</protein>
<comment type="caution">
    <text evidence="1">The sequence shown here is derived from an EMBL/GenBank/DDBJ whole genome shotgun (WGS) entry which is preliminary data.</text>
</comment>
<sequence length="166" mass="18873">MPRRRVMIVAMRPSQYVMPQQETSDIVNQLRALKTLQIGPNSTSATPIVSVLAFDKQNLEGLGWKFLLLCMSWVDGLRIWIRKGLMRFAFGIFQWVGDTRTSLVRPGGSLLKFLCRLHLKDPGCEVGAHRHLRPSDLDFHDDACFEAMRMVQKSFYQTGNNSSLCG</sequence>
<organism evidence="1 2">
    <name type="scientific">Gossypium arboreum</name>
    <name type="common">Tree cotton</name>
    <name type="synonym">Gossypium nanking</name>
    <dbReference type="NCBI Taxonomy" id="29729"/>
    <lineage>
        <taxon>Eukaryota</taxon>
        <taxon>Viridiplantae</taxon>
        <taxon>Streptophyta</taxon>
        <taxon>Embryophyta</taxon>
        <taxon>Tracheophyta</taxon>
        <taxon>Spermatophyta</taxon>
        <taxon>Magnoliopsida</taxon>
        <taxon>eudicotyledons</taxon>
        <taxon>Gunneridae</taxon>
        <taxon>Pentapetalae</taxon>
        <taxon>rosids</taxon>
        <taxon>malvids</taxon>
        <taxon>Malvales</taxon>
        <taxon>Malvaceae</taxon>
        <taxon>Malvoideae</taxon>
        <taxon>Gossypium</taxon>
    </lineage>
</organism>
<dbReference type="EMBL" id="JARKNE010000008">
    <property type="protein sequence ID" value="KAK5811565.1"/>
    <property type="molecule type" value="Genomic_DNA"/>
</dbReference>
<keyword evidence="2" id="KW-1185">Reference proteome</keyword>
<evidence type="ECO:0000313" key="1">
    <source>
        <dbReference type="EMBL" id="KAK5811565.1"/>
    </source>
</evidence>
<reference evidence="1 2" key="1">
    <citation type="submission" date="2023-03" db="EMBL/GenBank/DDBJ databases">
        <title>WGS of Gossypium arboreum.</title>
        <authorList>
            <person name="Yu D."/>
        </authorList>
    </citation>
    <scope>NUCLEOTIDE SEQUENCE [LARGE SCALE GENOMIC DNA]</scope>
    <source>
        <tissue evidence="1">Leaf</tissue>
    </source>
</reference>
<evidence type="ECO:0000313" key="2">
    <source>
        <dbReference type="Proteomes" id="UP001358586"/>
    </source>
</evidence>
<gene>
    <name evidence="1" type="ORF">PVK06_026911</name>
</gene>
<accession>A0ABR0NYW1</accession>